<dbReference type="PROSITE" id="PS50135">
    <property type="entry name" value="ZF_ZZ_2"/>
    <property type="match status" value="1"/>
</dbReference>
<dbReference type="Gene3D" id="3.30.60.90">
    <property type="match status" value="1"/>
</dbReference>
<evidence type="ECO:0000259" key="12">
    <source>
        <dbReference type="PROSITE" id="PS50090"/>
    </source>
</evidence>
<dbReference type="FunFam" id="1.10.10.10:FF:000087">
    <property type="entry name" value="Transcriptional adapter 2"/>
    <property type="match status" value="1"/>
</dbReference>
<dbReference type="GO" id="GO:0000166">
    <property type="term" value="F:nucleotide binding"/>
    <property type="evidence" value="ECO:0007669"/>
    <property type="project" value="InterPro"/>
</dbReference>
<dbReference type="Gene3D" id="1.10.10.10">
    <property type="entry name" value="Winged helix-like DNA-binding domain superfamily/Winged helix DNA-binding domain"/>
    <property type="match status" value="1"/>
</dbReference>
<evidence type="ECO:0000259" key="15">
    <source>
        <dbReference type="PROSITE" id="PS51294"/>
    </source>
</evidence>
<dbReference type="SMART" id="SM00717">
    <property type="entry name" value="SANT"/>
    <property type="match status" value="1"/>
</dbReference>
<dbReference type="SUPFAM" id="SSF47819">
    <property type="entry name" value="HRDC-like"/>
    <property type="match status" value="1"/>
</dbReference>
<gene>
    <name evidence="16" type="ORF">KPH14_010213</name>
</gene>
<dbReference type="GO" id="GO:0000428">
    <property type="term" value="C:DNA-directed RNA polymerase complex"/>
    <property type="evidence" value="ECO:0007669"/>
    <property type="project" value="UniProtKB-KW"/>
</dbReference>
<dbReference type="InterPro" id="IPR041983">
    <property type="entry name" value="ADA2-like_ZZ"/>
</dbReference>
<keyword evidence="6" id="KW-0804">Transcription</keyword>
<dbReference type="SMART" id="SM00657">
    <property type="entry name" value="RPOL4c"/>
    <property type="match status" value="1"/>
</dbReference>
<comment type="similarity">
    <text evidence="8">Belongs to the eukaryotic RPB4 RNA polymerase subunit family.</text>
</comment>
<dbReference type="InterPro" id="IPR038324">
    <property type="entry name" value="Rpb4/RPC9_sf"/>
</dbReference>
<evidence type="ECO:0000259" key="13">
    <source>
        <dbReference type="PROSITE" id="PS50135"/>
    </source>
</evidence>
<name>A0AAD9RTC6_9HYME</name>
<dbReference type="InterPro" id="IPR055141">
    <property type="entry name" value="TADA2A_B-like_dom"/>
</dbReference>
<evidence type="ECO:0000256" key="1">
    <source>
        <dbReference type="ARBA" id="ARBA00004123"/>
    </source>
</evidence>
<proteinExistence type="inferred from homology"/>
<evidence type="ECO:0000313" key="17">
    <source>
        <dbReference type="Proteomes" id="UP001258017"/>
    </source>
</evidence>
<evidence type="ECO:0000256" key="8">
    <source>
        <dbReference type="ARBA" id="ARBA00025724"/>
    </source>
</evidence>
<dbReference type="GO" id="GO:0140672">
    <property type="term" value="C:ATAC complex"/>
    <property type="evidence" value="ECO:0007669"/>
    <property type="project" value="UniProtKB-ARBA"/>
</dbReference>
<dbReference type="GO" id="GO:0005654">
    <property type="term" value="C:nucleoplasm"/>
    <property type="evidence" value="ECO:0007669"/>
    <property type="project" value="UniProtKB-ARBA"/>
</dbReference>
<feature type="domain" description="Myb-like" evidence="12">
    <location>
        <begin position="108"/>
        <end position="153"/>
    </location>
</feature>
<dbReference type="Pfam" id="PF00249">
    <property type="entry name" value="Myb_DNA-binding"/>
    <property type="match status" value="1"/>
</dbReference>
<protein>
    <recommendedName>
        <fullName evidence="9">DNA-directed RNA polymerase II subunit RPB4</fullName>
    </recommendedName>
    <alternativeName>
        <fullName evidence="10">DNA-directed RNA polymerase II subunit rpb4</fullName>
    </alternativeName>
</protein>
<dbReference type="InterPro" id="IPR000433">
    <property type="entry name" value="Znf_ZZ"/>
</dbReference>
<keyword evidence="2" id="KW-0240">DNA-directed RNA polymerase</keyword>
<dbReference type="AlphaFoldDB" id="A0AAD9RTC6"/>
<dbReference type="PANTHER" id="PTHR12374">
    <property type="entry name" value="TRANSCRIPTIONAL ADAPTOR 2 ADA2 -RELATED"/>
    <property type="match status" value="1"/>
</dbReference>
<feature type="domain" description="ZZ-type" evidence="13">
    <location>
        <begin position="48"/>
        <end position="103"/>
    </location>
</feature>
<dbReference type="GO" id="GO:0008270">
    <property type="term" value="F:zinc ion binding"/>
    <property type="evidence" value="ECO:0007669"/>
    <property type="project" value="UniProtKB-KW"/>
</dbReference>
<dbReference type="InterPro" id="IPR001005">
    <property type="entry name" value="SANT/Myb"/>
</dbReference>
<dbReference type="Pfam" id="PF22941">
    <property type="entry name" value="TADA2A-like_3rd"/>
    <property type="match status" value="1"/>
</dbReference>
<dbReference type="Pfam" id="PF25299">
    <property type="entry name" value="ZZ_ADA2"/>
    <property type="match status" value="1"/>
</dbReference>
<dbReference type="PROSITE" id="PS50090">
    <property type="entry name" value="MYB_LIKE"/>
    <property type="match status" value="1"/>
</dbReference>
<dbReference type="GO" id="GO:0006352">
    <property type="term" value="P:DNA-templated transcription initiation"/>
    <property type="evidence" value="ECO:0007669"/>
    <property type="project" value="InterPro"/>
</dbReference>
<dbReference type="InterPro" id="IPR010997">
    <property type="entry name" value="HRDC-like_sf"/>
</dbReference>
<dbReference type="Proteomes" id="UP001258017">
    <property type="component" value="Unassembled WGS sequence"/>
</dbReference>
<evidence type="ECO:0000256" key="11">
    <source>
        <dbReference type="PROSITE-ProRule" id="PRU00228"/>
    </source>
</evidence>
<evidence type="ECO:0000256" key="10">
    <source>
        <dbReference type="ARBA" id="ARBA00073914"/>
    </source>
</evidence>
<evidence type="ECO:0000256" key="5">
    <source>
        <dbReference type="ARBA" id="ARBA00022833"/>
    </source>
</evidence>
<dbReference type="CDD" id="cd00167">
    <property type="entry name" value="SANT"/>
    <property type="match status" value="1"/>
</dbReference>
<feature type="domain" description="HTH myb-type" evidence="15">
    <location>
        <begin position="110"/>
        <end position="157"/>
    </location>
</feature>
<dbReference type="SUPFAM" id="SSF46689">
    <property type="entry name" value="Homeodomain-like"/>
    <property type="match status" value="2"/>
</dbReference>
<dbReference type="InterPro" id="IPR036388">
    <property type="entry name" value="WH-like_DNA-bd_sf"/>
</dbReference>
<sequence length="580" mass="66865">MANPNLTDMTEEDAADLQFPKDCSSSRTESIGHEIELEVSVVKEEILTSDPVCCACKSNLTEPYVRCAVCVNVELCPSCFSKGCEIGDHRNDHDYVIAKNEFELIEGSDWTAKQELELLNVVQECGFGNWVDVSKRIDGKSMEECKTHYLQHYIDNQTLPGLPKIKETSTSLFGCEPIPYLYKLQDLEEPPRFAPNTLNCRLLAGYNPARSDFEINFDNHAELLVSDLNYDEFDSDDSDYELGKSLQVAIVQAYNNRLKERMRRRKIIRDHGLIAIRRTISWLQRYECTITRALAERLLIFMQLMSGMDFDYFMEGLHRVGELKNYINKLTEFRSNGIKYFHSVPIFQKLLKLRQENERERKQYLNNPEYSWKSILPDSVTSSNISISHNIPQRKAAPPLVIKGLPGYERLTAAEKELCSVTRVVPASYLDYKHILITENKKCGSLRLAQARVLLKIDVNKTQFENAETLLISEVYMLLEHRKAQNESAEEEQEFSEVFMKSLTYTNRFGRFKNKETIAAVRSLLMQKKLHKFELASLANLCPETPEEAKALIPSLEGRLEDEELRTILEDIQTKRSLQY</sequence>
<feature type="domain" description="SANT" evidence="14">
    <location>
        <begin position="105"/>
        <end position="157"/>
    </location>
</feature>
<reference evidence="16" key="2">
    <citation type="journal article" date="2023" name="Commun. Biol.">
        <title>Intrasexual cuticular hydrocarbon dimorphism in a wasp sheds light on hydrocarbon biosynthesis genes in Hymenoptera.</title>
        <authorList>
            <person name="Moris V.C."/>
            <person name="Podsiadlowski L."/>
            <person name="Martin S."/>
            <person name="Oeyen J.P."/>
            <person name="Donath A."/>
            <person name="Petersen M."/>
            <person name="Wilbrandt J."/>
            <person name="Misof B."/>
            <person name="Liedtke D."/>
            <person name="Thamm M."/>
            <person name="Scheiner R."/>
            <person name="Schmitt T."/>
            <person name="Niehuis O."/>
        </authorList>
    </citation>
    <scope>NUCLEOTIDE SEQUENCE</scope>
    <source>
        <strain evidence="16">GBR_01_08_01A</strain>
    </source>
</reference>
<dbReference type="InterPro" id="IPR009057">
    <property type="entry name" value="Homeodomain-like_sf"/>
</dbReference>
<keyword evidence="4 11" id="KW-0863">Zinc-finger</keyword>
<reference evidence="16" key="1">
    <citation type="submission" date="2021-08" db="EMBL/GenBank/DDBJ databases">
        <authorList>
            <person name="Misof B."/>
            <person name="Oliver O."/>
            <person name="Podsiadlowski L."/>
            <person name="Donath A."/>
            <person name="Peters R."/>
            <person name="Mayer C."/>
            <person name="Rust J."/>
            <person name="Gunkel S."/>
            <person name="Lesny P."/>
            <person name="Martin S."/>
            <person name="Oeyen J.P."/>
            <person name="Petersen M."/>
            <person name="Panagiotis P."/>
            <person name="Wilbrandt J."/>
            <person name="Tanja T."/>
        </authorList>
    </citation>
    <scope>NUCLEOTIDE SEQUENCE</scope>
    <source>
        <strain evidence="16">GBR_01_08_01A</strain>
        <tissue evidence="16">Thorax + abdomen</tissue>
    </source>
</reference>
<comment type="caution">
    <text evidence="16">The sequence shown here is derived from an EMBL/GenBank/DDBJ whole genome shotgun (WGS) entry which is preliminary data.</text>
</comment>
<dbReference type="GO" id="GO:0003682">
    <property type="term" value="F:chromatin binding"/>
    <property type="evidence" value="ECO:0007669"/>
    <property type="project" value="TreeGrafter"/>
</dbReference>
<evidence type="ECO:0000259" key="14">
    <source>
        <dbReference type="PROSITE" id="PS51293"/>
    </source>
</evidence>
<keyword evidence="17" id="KW-1185">Reference proteome</keyword>
<dbReference type="GO" id="GO:0006338">
    <property type="term" value="P:chromatin remodeling"/>
    <property type="evidence" value="ECO:0007669"/>
    <property type="project" value="TreeGrafter"/>
</dbReference>
<dbReference type="GO" id="GO:0003713">
    <property type="term" value="F:transcription coactivator activity"/>
    <property type="evidence" value="ECO:0007669"/>
    <property type="project" value="TreeGrafter"/>
</dbReference>
<dbReference type="Gene3D" id="1.10.10.60">
    <property type="entry name" value="Homeodomain-like"/>
    <property type="match status" value="1"/>
</dbReference>
<dbReference type="EMBL" id="JAIFRP010000021">
    <property type="protein sequence ID" value="KAK2585579.1"/>
    <property type="molecule type" value="Genomic_DNA"/>
</dbReference>
<dbReference type="InterPro" id="IPR017884">
    <property type="entry name" value="SANT_dom"/>
</dbReference>
<keyword evidence="7" id="KW-0539">Nucleus</keyword>
<dbReference type="InterPro" id="IPR043145">
    <property type="entry name" value="Znf_ZZ_sf"/>
</dbReference>
<keyword evidence="5" id="KW-0862">Zinc</keyword>
<dbReference type="SUPFAM" id="SSF57850">
    <property type="entry name" value="RING/U-box"/>
    <property type="match status" value="1"/>
</dbReference>
<evidence type="ECO:0000256" key="3">
    <source>
        <dbReference type="ARBA" id="ARBA00022723"/>
    </source>
</evidence>
<organism evidence="16 17">
    <name type="scientific">Odynerus spinipes</name>
    <dbReference type="NCBI Taxonomy" id="1348599"/>
    <lineage>
        <taxon>Eukaryota</taxon>
        <taxon>Metazoa</taxon>
        <taxon>Ecdysozoa</taxon>
        <taxon>Arthropoda</taxon>
        <taxon>Hexapoda</taxon>
        <taxon>Insecta</taxon>
        <taxon>Pterygota</taxon>
        <taxon>Neoptera</taxon>
        <taxon>Endopterygota</taxon>
        <taxon>Hymenoptera</taxon>
        <taxon>Apocrita</taxon>
        <taxon>Aculeata</taxon>
        <taxon>Vespoidea</taxon>
        <taxon>Vespidae</taxon>
        <taxon>Eumeninae</taxon>
        <taxon>Odynerus</taxon>
    </lineage>
</organism>
<dbReference type="InterPro" id="IPR005574">
    <property type="entry name" value="Rpb4/RPC9"/>
</dbReference>
<dbReference type="Gene3D" id="1.20.1250.40">
    <property type="match status" value="1"/>
</dbReference>
<comment type="subcellular location">
    <subcellularLocation>
        <location evidence="1">Nucleus</location>
    </subcellularLocation>
</comment>
<evidence type="ECO:0000256" key="6">
    <source>
        <dbReference type="ARBA" id="ARBA00023163"/>
    </source>
</evidence>
<dbReference type="CDD" id="cd02335">
    <property type="entry name" value="ZZ_ADA2"/>
    <property type="match status" value="1"/>
</dbReference>
<dbReference type="Pfam" id="PF03874">
    <property type="entry name" value="RNA_pol_Rpb4"/>
    <property type="match status" value="1"/>
</dbReference>
<keyword evidence="3" id="KW-0479">Metal-binding</keyword>
<dbReference type="PANTHER" id="PTHR12374:SF20">
    <property type="entry name" value="TRANSCRIPTIONAL ADAPTER 2-ALPHA"/>
    <property type="match status" value="1"/>
</dbReference>
<dbReference type="GO" id="GO:0006357">
    <property type="term" value="P:regulation of transcription by RNA polymerase II"/>
    <property type="evidence" value="ECO:0007669"/>
    <property type="project" value="TreeGrafter"/>
</dbReference>
<evidence type="ECO:0000313" key="16">
    <source>
        <dbReference type="EMBL" id="KAK2585579.1"/>
    </source>
</evidence>
<dbReference type="FunFam" id="1.20.1250.40:FF:000001">
    <property type="entry name" value="DNA-directed RNA polymerase II subunit RPB4"/>
    <property type="match status" value="1"/>
</dbReference>
<evidence type="ECO:0000256" key="7">
    <source>
        <dbReference type="ARBA" id="ARBA00023242"/>
    </source>
</evidence>
<dbReference type="PROSITE" id="PS51293">
    <property type="entry name" value="SANT"/>
    <property type="match status" value="1"/>
</dbReference>
<dbReference type="InterPro" id="IPR006590">
    <property type="entry name" value="RNA_pol_Rpb4/RPC9_core"/>
</dbReference>
<accession>A0AAD9RTC6</accession>
<evidence type="ECO:0000256" key="2">
    <source>
        <dbReference type="ARBA" id="ARBA00022478"/>
    </source>
</evidence>
<dbReference type="PROSITE" id="PS51294">
    <property type="entry name" value="HTH_MYB"/>
    <property type="match status" value="1"/>
</dbReference>
<dbReference type="InterPro" id="IPR017930">
    <property type="entry name" value="Myb_dom"/>
</dbReference>
<evidence type="ECO:0000256" key="9">
    <source>
        <dbReference type="ARBA" id="ARBA00072215"/>
    </source>
</evidence>
<evidence type="ECO:0000256" key="4">
    <source>
        <dbReference type="ARBA" id="ARBA00022771"/>
    </source>
</evidence>